<comment type="caution">
    <text evidence="1">The sequence shown here is derived from an EMBL/GenBank/DDBJ whole genome shotgun (WGS) entry which is preliminary data.</text>
</comment>
<sequence length="135" mass="15085">MTKTIIPIIVSTTIKTKAIIQLIVPPKNRIIIQATENTNEIQNPQIQVSQDNALFSNQISIDPRTEQISKFKCNLINTEAILLATEIEKVHLPNAIVKNSIIPVKPIFTVALTKLLDALEENIIGKDYLKMSKTL</sequence>
<name>A0AAV8Y6W3_9CUCU</name>
<organism evidence="1 2">
    <name type="scientific">Aromia moschata</name>
    <dbReference type="NCBI Taxonomy" id="1265417"/>
    <lineage>
        <taxon>Eukaryota</taxon>
        <taxon>Metazoa</taxon>
        <taxon>Ecdysozoa</taxon>
        <taxon>Arthropoda</taxon>
        <taxon>Hexapoda</taxon>
        <taxon>Insecta</taxon>
        <taxon>Pterygota</taxon>
        <taxon>Neoptera</taxon>
        <taxon>Endopterygota</taxon>
        <taxon>Coleoptera</taxon>
        <taxon>Polyphaga</taxon>
        <taxon>Cucujiformia</taxon>
        <taxon>Chrysomeloidea</taxon>
        <taxon>Cerambycidae</taxon>
        <taxon>Cerambycinae</taxon>
        <taxon>Callichromatini</taxon>
        <taxon>Aromia</taxon>
    </lineage>
</organism>
<accession>A0AAV8Y6W3</accession>
<evidence type="ECO:0000313" key="2">
    <source>
        <dbReference type="Proteomes" id="UP001162162"/>
    </source>
</evidence>
<gene>
    <name evidence="1" type="ORF">NQ318_008234</name>
</gene>
<reference evidence="1" key="1">
    <citation type="journal article" date="2023" name="Insect Mol. Biol.">
        <title>Genome sequencing provides insights into the evolution of gene families encoding plant cell wall-degrading enzymes in longhorned beetles.</title>
        <authorList>
            <person name="Shin N.R."/>
            <person name="Okamura Y."/>
            <person name="Kirsch R."/>
            <person name="Pauchet Y."/>
        </authorList>
    </citation>
    <scope>NUCLEOTIDE SEQUENCE</scope>
    <source>
        <strain evidence="1">AMC_N1</strain>
    </source>
</reference>
<proteinExistence type="predicted"/>
<dbReference type="AlphaFoldDB" id="A0AAV8Y6W3"/>
<dbReference type="EMBL" id="JAPWTK010000173">
    <property type="protein sequence ID" value="KAJ8946880.1"/>
    <property type="molecule type" value="Genomic_DNA"/>
</dbReference>
<dbReference type="Proteomes" id="UP001162162">
    <property type="component" value="Unassembled WGS sequence"/>
</dbReference>
<evidence type="ECO:0000313" key="1">
    <source>
        <dbReference type="EMBL" id="KAJ8946880.1"/>
    </source>
</evidence>
<keyword evidence="2" id="KW-1185">Reference proteome</keyword>
<protein>
    <submittedName>
        <fullName evidence="1">Uncharacterized protein</fullName>
    </submittedName>
</protein>